<feature type="region of interest" description="Disordered" evidence="1">
    <location>
        <begin position="361"/>
        <end position="380"/>
    </location>
</feature>
<dbReference type="Proteomes" id="UP001221757">
    <property type="component" value="Unassembled WGS sequence"/>
</dbReference>
<evidence type="ECO:0000313" key="2">
    <source>
        <dbReference type="EMBL" id="KAJ7672006.1"/>
    </source>
</evidence>
<organism evidence="2 3">
    <name type="scientific">Mycena rosella</name>
    <name type="common">Pink bonnet</name>
    <name type="synonym">Agaricus rosellus</name>
    <dbReference type="NCBI Taxonomy" id="1033263"/>
    <lineage>
        <taxon>Eukaryota</taxon>
        <taxon>Fungi</taxon>
        <taxon>Dikarya</taxon>
        <taxon>Basidiomycota</taxon>
        <taxon>Agaricomycotina</taxon>
        <taxon>Agaricomycetes</taxon>
        <taxon>Agaricomycetidae</taxon>
        <taxon>Agaricales</taxon>
        <taxon>Marasmiineae</taxon>
        <taxon>Mycenaceae</taxon>
        <taxon>Mycena</taxon>
    </lineage>
</organism>
<accession>A0AAD7D093</accession>
<proteinExistence type="predicted"/>
<evidence type="ECO:0000256" key="1">
    <source>
        <dbReference type="SAM" id="MobiDB-lite"/>
    </source>
</evidence>
<dbReference type="AlphaFoldDB" id="A0AAD7D093"/>
<feature type="compositionally biased region" description="Polar residues" evidence="1">
    <location>
        <begin position="240"/>
        <end position="263"/>
    </location>
</feature>
<reference evidence="2" key="1">
    <citation type="submission" date="2023-03" db="EMBL/GenBank/DDBJ databases">
        <title>Massive genome expansion in bonnet fungi (Mycena s.s.) driven by repeated elements and novel gene families across ecological guilds.</title>
        <authorList>
            <consortium name="Lawrence Berkeley National Laboratory"/>
            <person name="Harder C.B."/>
            <person name="Miyauchi S."/>
            <person name="Viragh M."/>
            <person name="Kuo A."/>
            <person name="Thoen E."/>
            <person name="Andreopoulos B."/>
            <person name="Lu D."/>
            <person name="Skrede I."/>
            <person name="Drula E."/>
            <person name="Henrissat B."/>
            <person name="Morin E."/>
            <person name="Kohler A."/>
            <person name="Barry K."/>
            <person name="LaButti K."/>
            <person name="Morin E."/>
            <person name="Salamov A."/>
            <person name="Lipzen A."/>
            <person name="Mereny Z."/>
            <person name="Hegedus B."/>
            <person name="Baldrian P."/>
            <person name="Stursova M."/>
            <person name="Weitz H."/>
            <person name="Taylor A."/>
            <person name="Grigoriev I.V."/>
            <person name="Nagy L.G."/>
            <person name="Martin F."/>
            <person name="Kauserud H."/>
        </authorList>
    </citation>
    <scope>NUCLEOTIDE SEQUENCE</scope>
    <source>
        <strain evidence="2">CBHHK067</strain>
    </source>
</reference>
<feature type="region of interest" description="Disordered" evidence="1">
    <location>
        <begin position="179"/>
        <end position="202"/>
    </location>
</feature>
<comment type="caution">
    <text evidence="2">The sequence shown here is derived from an EMBL/GenBank/DDBJ whole genome shotgun (WGS) entry which is preliminary data.</text>
</comment>
<keyword evidence="3" id="KW-1185">Reference proteome</keyword>
<gene>
    <name evidence="2" type="ORF">B0H17DRAFT_1208800</name>
</gene>
<feature type="region of interest" description="Disordered" evidence="1">
    <location>
        <begin position="240"/>
        <end position="267"/>
    </location>
</feature>
<name>A0AAD7D093_MYCRO</name>
<evidence type="ECO:0000313" key="3">
    <source>
        <dbReference type="Proteomes" id="UP001221757"/>
    </source>
</evidence>
<dbReference type="EMBL" id="JARKIE010000169">
    <property type="protein sequence ID" value="KAJ7672006.1"/>
    <property type="molecule type" value="Genomic_DNA"/>
</dbReference>
<sequence>MSLCTHFCPRDHSRPPSCSYLSPRRACPSAHISARATIPARHLAAIYPRAAHVPLHTFLPARPFPPAILQLLIPAPRMSLCTHFCPRDHSRPPSCSYLSRAAHVPLHAFLPARPFPPAIFIPTLRMSPARISARAIMRDHSRHPAAISLRPSKCPSCASISACSDRASDVAFLAPTAMTERKKRKNAGGAPSNHPPKKAKTPGCTICPGSPNPLQCMHTEAGRTFLATRTALLSKTRVVTPTKPTSAWGEQTPQSFTGSSPDSSPAPYRAPNAPLNPYIRGGGIMQPQFHPQQFPPQFRLSMRPSSIKAILHTEGMPMAGGPGTPPPVRDIRRLVSRTTPTTMQSQESVAGVQPERLTDLQTTLLPPRTPPQIDPLLSEP</sequence>
<protein>
    <submittedName>
        <fullName evidence="2">Uncharacterized protein</fullName>
    </submittedName>
</protein>